<evidence type="ECO:0000313" key="2">
    <source>
        <dbReference type="EMBL" id="GAX77466.1"/>
    </source>
</evidence>
<keyword evidence="3" id="KW-1185">Reference proteome</keyword>
<proteinExistence type="predicted"/>
<accession>A0A250X337</accession>
<dbReference type="AlphaFoldDB" id="A0A250X337"/>
<sequence>MPYGEYSTLEQESENGSVDPLDKLLENYNFECNPELRLKFIQQLPSCALGLCLAKPWEQNPRIRITIKPSGKADEGIKRVVQKLLIIPTHSQAALFSSKIQLGWLRLQGVVGYNWRTKKPSLDYRVSTKWNDGPRVGKKERIRIGNNIGINCKWNLVAHFPDMEGHIGIEDDNAEVVDVDWGHLYFKIPQVDLVLHSPVSLWGSTASHVEKRESQIRPKTLLREGRRLEASGGSSVPQRESAMPVDRIDFDQERSCRAGVEDEGERDWRTSLHSKWLWLSDQVQMRLRGESA</sequence>
<organism evidence="2 3">
    <name type="scientific">Chlamydomonas eustigma</name>
    <dbReference type="NCBI Taxonomy" id="1157962"/>
    <lineage>
        <taxon>Eukaryota</taxon>
        <taxon>Viridiplantae</taxon>
        <taxon>Chlorophyta</taxon>
        <taxon>core chlorophytes</taxon>
        <taxon>Chlorophyceae</taxon>
        <taxon>CS clade</taxon>
        <taxon>Chlamydomonadales</taxon>
        <taxon>Chlamydomonadaceae</taxon>
        <taxon>Chlamydomonas</taxon>
    </lineage>
</organism>
<name>A0A250X337_9CHLO</name>
<evidence type="ECO:0000259" key="1">
    <source>
        <dbReference type="Pfam" id="PF25003"/>
    </source>
</evidence>
<dbReference type="OrthoDB" id="537661at2759"/>
<gene>
    <name evidence="2" type="ORF">CEUSTIGMA_g4910.t1</name>
</gene>
<dbReference type="InterPro" id="IPR056683">
    <property type="entry name" value="DUF7781"/>
</dbReference>
<dbReference type="Pfam" id="PF25003">
    <property type="entry name" value="DUF7781"/>
    <property type="match status" value="1"/>
</dbReference>
<protein>
    <recommendedName>
        <fullName evidence="1">DUF7781 domain-containing protein</fullName>
    </recommendedName>
</protein>
<dbReference type="EMBL" id="BEGY01000025">
    <property type="protein sequence ID" value="GAX77466.1"/>
    <property type="molecule type" value="Genomic_DNA"/>
</dbReference>
<feature type="domain" description="DUF7781" evidence="1">
    <location>
        <begin position="23"/>
        <end position="195"/>
    </location>
</feature>
<evidence type="ECO:0000313" key="3">
    <source>
        <dbReference type="Proteomes" id="UP000232323"/>
    </source>
</evidence>
<reference evidence="2 3" key="1">
    <citation type="submission" date="2017-08" db="EMBL/GenBank/DDBJ databases">
        <title>Acidophilic green algal genome provides insights into adaptation to an acidic environment.</title>
        <authorList>
            <person name="Hirooka S."/>
            <person name="Hirose Y."/>
            <person name="Kanesaki Y."/>
            <person name="Higuchi S."/>
            <person name="Fujiwara T."/>
            <person name="Onuma R."/>
            <person name="Era A."/>
            <person name="Ohbayashi R."/>
            <person name="Uzuka A."/>
            <person name="Nozaki H."/>
            <person name="Yoshikawa H."/>
            <person name="Miyagishima S.Y."/>
        </authorList>
    </citation>
    <scope>NUCLEOTIDE SEQUENCE [LARGE SCALE GENOMIC DNA]</scope>
    <source>
        <strain evidence="2 3">NIES-2499</strain>
    </source>
</reference>
<comment type="caution">
    <text evidence="2">The sequence shown here is derived from an EMBL/GenBank/DDBJ whole genome shotgun (WGS) entry which is preliminary data.</text>
</comment>
<dbReference type="Proteomes" id="UP000232323">
    <property type="component" value="Unassembled WGS sequence"/>
</dbReference>